<dbReference type="Proteomes" id="UP001056778">
    <property type="component" value="Chromosome 2"/>
</dbReference>
<reference evidence="1" key="1">
    <citation type="submission" date="2022-04" db="EMBL/GenBank/DDBJ databases">
        <title>Chromosome-scale genome assembly of Holotrichia oblita Faldermann.</title>
        <authorList>
            <person name="Rongchong L."/>
        </authorList>
    </citation>
    <scope>NUCLEOTIDE SEQUENCE</scope>
    <source>
        <strain evidence="1">81SQS9</strain>
    </source>
</reference>
<evidence type="ECO:0000313" key="2">
    <source>
        <dbReference type="Proteomes" id="UP001056778"/>
    </source>
</evidence>
<organism evidence="1 2">
    <name type="scientific">Holotrichia oblita</name>
    <name type="common">Chafer beetle</name>
    <dbReference type="NCBI Taxonomy" id="644536"/>
    <lineage>
        <taxon>Eukaryota</taxon>
        <taxon>Metazoa</taxon>
        <taxon>Ecdysozoa</taxon>
        <taxon>Arthropoda</taxon>
        <taxon>Hexapoda</taxon>
        <taxon>Insecta</taxon>
        <taxon>Pterygota</taxon>
        <taxon>Neoptera</taxon>
        <taxon>Endopterygota</taxon>
        <taxon>Coleoptera</taxon>
        <taxon>Polyphaga</taxon>
        <taxon>Scarabaeiformia</taxon>
        <taxon>Scarabaeidae</taxon>
        <taxon>Melolonthinae</taxon>
        <taxon>Holotrichia</taxon>
    </lineage>
</organism>
<sequence length="318" mass="36215">MNPARAQKLNKFIIKDYFDKLKTVLQELDVMDKPESIYNVDEKGCRLALHRQQTVLAKRGAKRVHLVAPEHGENVSIVVCANASGVAIPPTVLFKGKRMKPEWKDNLQHGSLALMTSKGSMNVQTFTIWLEHLAKYKLEGKCLLIFNGASCHLDPSIVNVAERHNITLLCLPSNTTHELQPMDKAVFRSFEHHWDEQVLLFWTKYKDRALTKQRFGEIFSVVWDKAMTPANIKSGFSATGIFPYNPDAIPEIAFAPSIFTEEDVNENPDNIEPNTIRHRSPSPQADCSHKSMPEKPLTLYSKPQFCKKRESQRCIFVK</sequence>
<gene>
    <name evidence="1" type="ORF">MML48_2g00012363</name>
</gene>
<evidence type="ECO:0000313" key="1">
    <source>
        <dbReference type="EMBL" id="KAI4466764.1"/>
    </source>
</evidence>
<keyword evidence="2" id="KW-1185">Reference proteome</keyword>
<comment type="caution">
    <text evidence="1">The sequence shown here is derived from an EMBL/GenBank/DDBJ whole genome shotgun (WGS) entry which is preliminary data.</text>
</comment>
<dbReference type="EMBL" id="CM043016">
    <property type="protein sequence ID" value="KAI4466764.1"/>
    <property type="molecule type" value="Genomic_DNA"/>
</dbReference>
<accession>A0ACB9TIY4</accession>
<protein>
    <submittedName>
        <fullName evidence="1">Uncharacterized protein</fullName>
    </submittedName>
</protein>
<name>A0ACB9TIY4_HOLOL</name>
<proteinExistence type="predicted"/>